<evidence type="ECO:0000259" key="1">
    <source>
        <dbReference type="Pfam" id="PF04002"/>
    </source>
</evidence>
<comment type="caution">
    <text evidence="2">The sequence shown here is derived from an EMBL/GenBank/DDBJ whole genome shotgun (WGS) entry which is preliminary data.</text>
</comment>
<gene>
    <name evidence="2" type="ORF">AABB81_11480</name>
</gene>
<proteinExistence type="predicted"/>
<feature type="domain" description="RadC-like JAB" evidence="1">
    <location>
        <begin position="28"/>
        <end position="63"/>
    </location>
</feature>
<dbReference type="Pfam" id="PF04002">
    <property type="entry name" value="RadC"/>
    <property type="match status" value="1"/>
</dbReference>
<keyword evidence="3" id="KW-1185">Reference proteome</keyword>
<dbReference type="InterPro" id="IPR025657">
    <property type="entry name" value="RadC_JAB"/>
</dbReference>
<dbReference type="Proteomes" id="UP001474120">
    <property type="component" value="Unassembled WGS sequence"/>
</dbReference>
<organism evidence="2 3">
    <name type="scientific">Lutimonas vermicola</name>
    <dbReference type="NCBI Taxonomy" id="414288"/>
    <lineage>
        <taxon>Bacteria</taxon>
        <taxon>Pseudomonadati</taxon>
        <taxon>Bacteroidota</taxon>
        <taxon>Flavobacteriia</taxon>
        <taxon>Flavobacteriales</taxon>
        <taxon>Flavobacteriaceae</taxon>
        <taxon>Lutimonas</taxon>
    </lineage>
</organism>
<reference evidence="2 3" key="1">
    <citation type="submission" date="2024-04" db="EMBL/GenBank/DDBJ databases">
        <title>whole genome sequencing of Lutimonas vermicola strain IMCC1616.</title>
        <authorList>
            <person name="Bae S.S."/>
        </authorList>
    </citation>
    <scope>NUCLEOTIDE SEQUENCE [LARGE SCALE GENOMIC DNA]</scope>
    <source>
        <strain evidence="2 3">IMCC1616</strain>
    </source>
</reference>
<sequence length="66" mass="7790">MGWFNERSYRRPDFQAMTLDIVSIDSRQKAITDKVKKAAEIMDIKLPDHLILTEDTYYSFAQHARL</sequence>
<evidence type="ECO:0000313" key="3">
    <source>
        <dbReference type="Proteomes" id="UP001474120"/>
    </source>
</evidence>
<protein>
    <submittedName>
        <fullName evidence="2">JAB domain-containing protein</fullName>
    </submittedName>
</protein>
<evidence type="ECO:0000313" key="2">
    <source>
        <dbReference type="EMBL" id="MEL4456521.1"/>
    </source>
</evidence>
<name>A0ABU9L4Y9_9FLAO</name>
<dbReference type="Gene3D" id="3.40.140.10">
    <property type="entry name" value="Cytidine Deaminase, domain 2"/>
    <property type="match status" value="1"/>
</dbReference>
<dbReference type="RefSeq" id="WP_342160667.1">
    <property type="nucleotide sequence ID" value="NZ_JBCDNA010000002.1"/>
</dbReference>
<dbReference type="EMBL" id="JBCDNA010000002">
    <property type="protein sequence ID" value="MEL4456521.1"/>
    <property type="molecule type" value="Genomic_DNA"/>
</dbReference>
<accession>A0ABU9L4Y9</accession>